<feature type="domain" description="DUF4216" evidence="2">
    <location>
        <begin position="288"/>
        <end position="361"/>
    </location>
</feature>
<dbReference type="AlphaFoldDB" id="A0A6V7PLH7"/>
<protein>
    <recommendedName>
        <fullName evidence="2">DUF4216 domain-containing protein</fullName>
    </recommendedName>
</protein>
<dbReference type="InterPro" id="IPR004252">
    <property type="entry name" value="Probable_transposase_24"/>
</dbReference>
<feature type="region of interest" description="Disordered" evidence="1">
    <location>
        <begin position="483"/>
        <end position="508"/>
    </location>
</feature>
<evidence type="ECO:0000256" key="1">
    <source>
        <dbReference type="SAM" id="MobiDB-lite"/>
    </source>
</evidence>
<dbReference type="PANTHER" id="PTHR48258">
    <property type="entry name" value="DUF4218 DOMAIN-CONTAINING PROTEIN-RELATED"/>
    <property type="match status" value="1"/>
</dbReference>
<evidence type="ECO:0000259" key="2">
    <source>
        <dbReference type="Pfam" id="PF13952"/>
    </source>
</evidence>
<dbReference type="PANTHER" id="PTHR48258:SF15">
    <property type="entry name" value="OS02G0543900 PROTEIN"/>
    <property type="match status" value="1"/>
</dbReference>
<reference evidence="3" key="1">
    <citation type="submission" date="2020-07" db="EMBL/GenBank/DDBJ databases">
        <authorList>
            <person name="Lin J."/>
        </authorList>
    </citation>
    <scope>NUCLEOTIDE SEQUENCE</scope>
</reference>
<feature type="region of interest" description="Disordered" evidence="1">
    <location>
        <begin position="148"/>
        <end position="176"/>
    </location>
</feature>
<feature type="compositionally biased region" description="Basic residues" evidence="1">
    <location>
        <begin position="162"/>
        <end position="173"/>
    </location>
</feature>
<gene>
    <name evidence="3" type="ORF">CB5_LOCUS14916</name>
</gene>
<name>A0A6V7PLH7_ANACO</name>
<proteinExistence type="predicted"/>
<organism evidence="3">
    <name type="scientific">Ananas comosus var. bracteatus</name>
    <name type="common">red pineapple</name>
    <dbReference type="NCBI Taxonomy" id="296719"/>
    <lineage>
        <taxon>Eukaryota</taxon>
        <taxon>Viridiplantae</taxon>
        <taxon>Streptophyta</taxon>
        <taxon>Embryophyta</taxon>
        <taxon>Tracheophyta</taxon>
        <taxon>Spermatophyta</taxon>
        <taxon>Magnoliopsida</taxon>
        <taxon>Liliopsida</taxon>
        <taxon>Poales</taxon>
        <taxon>Bromeliaceae</taxon>
        <taxon>Bromelioideae</taxon>
        <taxon>Ananas</taxon>
    </lineage>
</organism>
<dbReference type="InterPro" id="IPR025312">
    <property type="entry name" value="DUF4216"/>
</dbReference>
<dbReference type="Pfam" id="PF03004">
    <property type="entry name" value="Transposase_24"/>
    <property type="match status" value="1"/>
</dbReference>
<sequence>MFRGSRGHSDVFLGLPACSGIGFGKTIPQAVLGEEEGTYFPASASPQPLPPQLRSLPPLPLLPLLRLPLPPLPPGTQLLARVHSNPSFTSASAIDEDNGAVALDARDVAANILKALALDLLDHHLPTLRSRDAALYPVQARRRPLQVCRGPSRPQLPELPLRRPHQPHRRRALQPRQCQALRPPRQVLRAQGIPEAAEAIRIQRRRHKQLSTYFTFPVPKLHESNCSEEIIAMARGPNNVTKRFSGFIINGFRFHTKDREKLRKTQNSGVMVEAEGQTYYGALTDIFELDYFGKFKVVLFRCDWVDVRSPRGLKQDTNGSILVNFSKLIHTGQFLKDDPFIFSSQAKQVFYVQDPRNEDWNHVIMTKPRDLYDIRVEMQEEDDETYTQCLLPDVMGVDELNDCTSWTKFKLPIDNNVNAWILKSVSRKWKDYKCELKAKYMIEDYTEQQIVNVVPKEIVPQQWVDLVHYWFSEKSQLYSRIGRASRAKHTTPHTTGSMSFARKRHKFEKENRREPGRIEFFTITHKSKDGSYINTAASNFVNDAMVKVNANIASGSSTSIAELENDAFIGIKGKDRYGRVRGYGIGVVPTQVLGPQAYIGGVRYDDNTEEVQRLKSKIQVMEDTYESRLVGMQEEYESKLAKIHQNYESRMSGMQSQLSELTSIMLNFVRPSDILGAESRGRQST</sequence>
<dbReference type="EMBL" id="LR862149">
    <property type="protein sequence ID" value="CAD1831705.1"/>
    <property type="molecule type" value="Genomic_DNA"/>
</dbReference>
<evidence type="ECO:0000313" key="3">
    <source>
        <dbReference type="EMBL" id="CAD1831705.1"/>
    </source>
</evidence>
<dbReference type="Pfam" id="PF13952">
    <property type="entry name" value="DUF4216"/>
    <property type="match status" value="1"/>
</dbReference>
<accession>A0A6V7PLH7</accession>